<protein>
    <recommendedName>
        <fullName evidence="7">DZANK-type domain-containing protein</fullName>
    </recommendedName>
</protein>
<dbReference type="RefSeq" id="WP_086312747.1">
    <property type="nucleotide sequence ID" value="NZ_CP147244.1"/>
</dbReference>
<name>A0AAQ3W846_9ENTE</name>
<evidence type="ECO:0008006" key="7">
    <source>
        <dbReference type="Google" id="ProtNLM"/>
    </source>
</evidence>
<evidence type="ECO:0000259" key="2">
    <source>
        <dbReference type="Pfam" id="PF12773"/>
    </source>
</evidence>
<evidence type="ECO:0000313" key="6">
    <source>
        <dbReference type="Proteomes" id="UP000194948"/>
    </source>
</evidence>
<keyword evidence="1" id="KW-1133">Transmembrane helix</keyword>
<sequence length="516" mass="58924">MKSCKSCHHENEEAALFCENCGEQLEIAQNDTLETEVNPKTVDQNSCSCGAQLGEEDRFCPTCGKAISQESKTKAENSQTSNVKTPMNKKQKILLSLAIVFLCIIFGSYFAAKNYYSQENQLKRMVAVVKNKDISQMEKLTVSADPNYNITKEELKKYFDYYGRNEHKAAFSTLITQLSDNTNQTRALTLTKKGKKFLMFDEYLWELKPSYITITANQKGMILFLDNQEKETTDKQQFQTVWGPLTPAEYTIKGELAGEKSETTVDLVQSQNSGTDQMSEVSLDFRKISFKLRSNISDAEVFLNDKKVGVLSAGEYEVKDKIWQQGMTVQLKKTLEDKSVIMTKQQVIDDSSFEASRYDSKFSIVNSDFSGIQEKSDVEFFLNGFYSDVSNFTGTYATYDETTKQKFSSYFKEGKDNAEYQDFDTFIQSVRDSKIKSSVNGSPTVESVKMIGKNTYDVRYLIKYKTIYKDYKQKDVTQIFRYQKATLVYNEEEKKFTIQSLGGKENFEVVDNGGIE</sequence>
<accession>A0AAQ3W846</accession>
<dbReference type="InterPro" id="IPR054530">
    <property type="entry name" value="TcaA_4th"/>
</dbReference>
<dbReference type="AlphaFoldDB" id="A0AAQ3W846"/>
<dbReference type="PANTHER" id="PTHR40038">
    <property type="entry name" value="MEMBRANE-ASSOCIATED PROTEIN TCAA"/>
    <property type="match status" value="1"/>
</dbReference>
<evidence type="ECO:0000259" key="4">
    <source>
        <dbReference type="Pfam" id="PF22820"/>
    </source>
</evidence>
<proteinExistence type="predicted"/>
<evidence type="ECO:0000256" key="1">
    <source>
        <dbReference type="SAM" id="Phobius"/>
    </source>
</evidence>
<organism evidence="5 6">
    <name type="scientific">Candidatus Enterococcus palustris</name>
    <dbReference type="NCBI Taxonomy" id="1834189"/>
    <lineage>
        <taxon>Bacteria</taxon>
        <taxon>Bacillati</taxon>
        <taxon>Bacillota</taxon>
        <taxon>Bacilli</taxon>
        <taxon>Lactobacillales</taxon>
        <taxon>Enterococcaceae</taxon>
        <taxon>Enterococcus</taxon>
    </lineage>
</organism>
<feature type="domain" description="DZANK-type" evidence="2">
    <location>
        <begin position="4"/>
        <end position="64"/>
    </location>
</feature>
<evidence type="ECO:0000259" key="3">
    <source>
        <dbReference type="Pfam" id="PF22813"/>
    </source>
</evidence>
<gene>
    <name evidence="5" type="ORF">A5821_000312</name>
</gene>
<dbReference type="Pfam" id="PF22820">
    <property type="entry name" value="TcaA_3rd_4th"/>
    <property type="match status" value="1"/>
</dbReference>
<dbReference type="Pfam" id="PF22813">
    <property type="entry name" value="TcaA_2nd"/>
    <property type="match status" value="1"/>
</dbReference>
<feature type="transmembrane region" description="Helical" evidence="1">
    <location>
        <begin position="93"/>
        <end position="112"/>
    </location>
</feature>
<dbReference type="Pfam" id="PF12773">
    <property type="entry name" value="DZR"/>
    <property type="match status" value="1"/>
</dbReference>
<dbReference type="Proteomes" id="UP000194948">
    <property type="component" value="Chromosome"/>
</dbReference>
<dbReference type="EMBL" id="CP147244">
    <property type="protein sequence ID" value="WYJ99235.1"/>
    <property type="molecule type" value="Genomic_DNA"/>
</dbReference>
<feature type="domain" description="TcaA second" evidence="3">
    <location>
        <begin position="119"/>
        <end position="203"/>
    </location>
</feature>
<feature type="domain" description="TcaA 4th" evidence="4">
    <location>
        <begin position="290"/>
        <end position="351"/>
    </location>
</feature>
<reference evidence="5 6" key="2">
    <citation type="submission" date="2024-03" db="EMBL/GenBank/DDBJ databases">
        <title>The Genome Sequence of Enterococcus sp. DIV0205d.</title>
        <authorList>
            <consortium name="The Broad Institute Genomics Platform"/>
            <consortium name="The Broad Institute Microbial Omics Core"/>
            <consortium name="The Broad Institute Genomic Center for Infectious Diseases"/>
            <person name="Earl A."/>
            <person name="Manson A."/>
            <person name="Gilmore M."/>
            <person name="Schwartman J."/>
            <person name="Shea T."/>
            <person name="Abouelleil A."/>
            <person name="Cao P."/>
            <person name="Chapman S."/>
            <person name="Cusick C."/>
            <person name="Young S."/>
            <person name="Neafsey D."/>
            <person name="Nusbaum C."/>
            <person name="Birren B."/>
        </authorList>
    </citation>
    <scope>NUCLEOTIDE SEQUENCE [LARGE SCALE GENOMIC DNA]</scope>
    <source>
        <strain evidence="5 6">7F3_DIV0205</strain>
    </source>
</reference>
<reference evidence="6" key="1">
    <citation type="submission" date="2017-05" db="EMBL/GenBank/DDBJ databases">
        <title>The Genome Sequence of EEnterococcus faecalis 9F2_4866.</title>
        <authorList>
            <consortium name="The Broad Institute Genomics Platform"/>
            <consortium name="The Broad Institute Genomic Center for Infectious Diseases"/>
            <person name="Earl A."/>
            <person name="Manson A."/>
            <person name="Schwartman J."/>
            <person name="Gilmore M."/>
            <person name="Abouelleil A."/>
            <person name="Cao P."/>
            <person name="Chapman S."/>
            <person name="Cusick C."/>
            <person name="Shea T."/>
            <person name="Young S."/>
            <person name="Neafsey D."/>
            <person name="Nusbaum C."/>
            <person name="Birren B."/>
        </authorList>
    </citation>
    <scope>NUCLEOTIDE SEQUENCE [LARGE SCALE GENOMIC DNA]</scope>
    <source>
        <strain evidence="6">7F3_DIV0205</strain>
    </source>
</reference>
<dbReference type="InterPro" id="IPR054529">
    <property type="entry name" value="TcaA_2nd"/>
</dbReference>
<dbReference type="InterPro" id="IPR025874">
    <property type="entry name" value="DZR"/>
</dbReference>
<evidence type="ECO:0000313" key="5">
    <source>
        <dbReference type="EMBL" id="WYJ99235.1"/>
    </source>
</evidence>
<keyword evidence="6" id="KW-1185">Reference proteome</keyword>
<dbReference type="PANTHER" id="PTHR40038:SF1">
    <property type="entry name" value="MEMBRANE-ASSOCIATED PROTEIN TCAA"/>
    <property type="match status" value="1"/>
</dbReference>
<keyword evidence="1" id="KW-0472">Membrane</keyword>
<keyword evidence="1" id="KW-0812">Transmembrane</keyword>
<dbReference type="GO" id="GO:0005886">
    <property type="term" value="C:plasma membrane"/>
    <property type="evidence" value="ECO:0007669"/>
    <property type="project" value="UniProtKB-SubCell"/>
</dbReference>